<feature type="site" description="Positions MEP for the nucleophilic attack" evidence="14">
    <location>
        <position position="155"/>
    </location>
</feature>
<dbReference type="InterPro" id="IPR029044">
    <property type="entry name" value="Nucleotide-diphossugar_trans"/>
</dbReference>
<comment type="similarity">
    <text evidence="7">Belongs to the IspD/TarI cytidylyltransferase family. IspD subfamily.</text>
</comment>
<dbReference type="CDD" id="cd00554">
    <property type="entry name" value="MECDP_synthase"/>
    <property type="match status" value="1"/>
</dbReference>
<keyword evidence="9 14" id="KW-0548">Nucleotidyltransferase</keyword>
<feature type="site" description="Transition state stabilizer" evidence="14">
    <location>
        <position position="31"/>
    </location>
</feature>
<dbReference type="NCBIfam" id="NF006899">
    <property type="entry name" value="PRK09382.1"/>
    <property type="match status" value="1"/>
</dbReference>
<feature type="region of interest" description="2-C-methyl-D-erythritol 2,4-cyclodiphosphate synthase" evidence="14">
    <location>
        <begin position="230"/>
        <end position="385"/>
    </location>
</feature>
<dbReference type="Pfam" id="PF01128">
    <property type="entry name" value="IspD"/>
    <property type="match status" value="1"/>
</dbReference>
<dbReference type="EC" id="2.7.7.60" evidence="14"/>
<dbReference type="SUPFAM" id="SSF53448">
    <property type="entry name" value="Nucleotide-diphospho-sugar transferases"/>
    <property type="match status" value="1"/>
</dbReference>
<evidence type="ECO:0000256" key="5">
    <source>
        <dbReference type="ARBA" id="ARBA00004787"/>
    </source>
</evidence>
<gene>
    <name evidence="14" type="primary">ispDF</name>
    <name evidence="16" type="ORF">FHS00_000239</name>
</gene>
<proteinExistence type="inferred from homology"/>
<feature type="binding site" evidence="14">
    <location>
        <position position="367"/>
    </location>
    <ligand>
        <name>4-CDP-2-C-methyl-D-erythritol 2-phosphate</name>
        <dbReference type="ChEBI" id="CHEBI:57919"/>
    </ligand>
</feature>
<keyword evidence="13 14" id="KW-0511">Multifunctional enzyme</keyword>
<keyword evidence="17" id="KW-1185">Reference proteome</keyword>
<dbReference type="HAMAP" id="MF_00108">
    <property type="entry name" value="IspD"/>
    <property type="match status" value="1"/>
</dbReference>
<evidence type="ECO:0000256" key="11">
    <source>
        <dbReference type="ARBA" id="ARBA00023229"/>
    </source>
</evidence>
<dbReference type="InterPro" id="IPR034683">
    <property type="entry name" value="IspD/TarI"/>
</dbReference>
<dbReference type="HAMAP" id="MF_00107">
    <property type="entry name" value="IspF"/>
    <property type="match status" value="1"/>
</dbReference>
<dbReference type="NCBIfam" id="TIGR00151">
    <property type="entry name" value="ispF"/>
    <property type="match status" value="1"/>
</dbReference>
<feature type="region of interest" description="2-C-methyl-D-erythritol 4-phosphate cytidylyltransferase" evidence="14">
    <location>
        <begin position="1"/>
        <end position="229"/>
    </location>
</feature>
<evidence type="ECO:0000256" key="1">
    <source>
        <dbReference type="ARBA" id="ARBA00000200"/>
    </source>
</evidence>
<dbReference type="PROSITE" id="PS01350">
    <property type="entry name" value="ISPF"/>
    <property type="match status" value="1"/>
</dbReference>
<comment type="catalytic activity">
    <reaction evidence="1 14">
        <text>4-CDP-2-C-methyl-D-erythritol 2-phosphate = 2-C-methyl-D-erythritol 2,4-cyclic diphosphate + CMP</text>
        <dbReference type="Rhea" id="RHEA:23864"/>
        <dbReference type="ChEBI" id="CHEBI:57919"/>
        <dbReference type="ChEBI" id="CHEBI:58483"/>
        <dbReference type="ChEBI" id="CHEBI:60377"/>
        <dbReference type="EC" id="4.6.1.12"/>
    </reaction>
</comment>
<keyword evidence="8 14" id="KW-0808">Transferase</keyword>
<feature type="site" description="Transition state stabilizer" evidence="14">
    <location>
        <position position="361"/>
    </location>
</feature>
<dbReference type="EMBL" id="JACIBX010000001">
    <property type="protein sequence ID" value="MBB3710686.1"/>
    <property type="molecule type" value="Genomic_DNA"/>
</dbReference>
<comment type="catalytic activity">
    <reaction evidence="2 14">
        <text>2-C-methyl-D-erythritol 4-phosphate + CTP + H(+) = 4-CDP-2-C-methyl-D-erythritol + diphosphate</text>
        <dbReference type="Rhea" id="RHEA:13429"/>
        <dbReference type="ChEBI" id="CHEBI:15378"/>
        <dbReference type="ChEBI" id="CHEBI:33019"/>
        <dbReference type="ChEBI" id="CHEBI:37563"/>
        <dbReference type="ChEBI" id="CHEBI:57823"/>
        <dbReference type="ChEBI" id="CHEBI:58262"/>
        <dbReference type="EC" id="2.7.7.60"/>
    </reaction>
</comment>
<feature type="binding site" evidence="14">
    <location>
        <position position="236"/>
    </location>
    <ligand>
        <name>a divalent metal cation</name>
        <dbReference type="ChEBI" id="CHEBI:60240"/>
    </ligand>
</feature>
<dbReference type="InterPro" id="IPR001228">
    <property type="entry name" value="IspD"/>
</dbReference>
<evidence type="ECO:0000256" key="8">
    <source>
        <dbReference type="ARBA" id="ARBA00022679"/>
    </source>
</evidence>
<evidence type="ECO:0000256" key="12">
    <source>
        <dbReference type="ARBA" id="ARBA00023239"/>
    </source>
</evidence>
<evidence type="ECO:0000256" key="3">
    <source>
        <dbReference type="ARBA" id="ARBA00001968"/>
    </source>
</evidence>
<comment type="pathway">
    <text evidence="4 14">Isoprenoid biosynthesis; isopentenyl diphosphate biosynthesis via DXP pathway; isopentenyl diphosphate from 1-deoxy-D-xylulose 5-phosphate: step 4/6.</text>
</comment>
<comment type="similarity">
    <text evidence="14">In the N-terminal section; belongs to the IspD/TarI cytidylyltransferase family. IspD subfamily.</text>
</comment>
<feature type="binding site" evidence="14">
    <location>
        <begin position="262"/>
        <end position="263"/>
    </location>
    <ligand>
        <name>4-CDP-2-C-methyl-D-erythritol 2-phosphate</name>
        <dbReference type="ChEBI" id="CHEBI:57919"/>
    </ligand>
</feature>
<comment type="similarity">
    <text evidence="6">Belongs to the IspF family.</text>
</comment>
<feature type="binding site" evidence="14">
    <location>
        <begin position="236"/>
        <end position="238"/>
    </location>
    <ligand>
        <name>4-CDP-2-C-methyl-D-erythritol 2-phosphate</name>
        <dbReference type="ChEBI" id="CHEBI:57919"/>
    </ligand>
</feature>
<feature type="domain" description="2-C-methyl-D-erythritol 2,4-cyclodiphosphate synthase" evidence="15">
    <location>
        <begin position="230"/>
        <end position="382"/>
    </location>
</feature>
<dbReference type="SUPFAM" id="SSF69765">
    <property type="entry name" value="IpsF-like"/>
    <property type="match status" value="1"/>
</dbReference>
<keyword evidence="12 14" id="KW-0456">Lyase</keyword>
<dbReference type="InterPro" id="IPR036571">
    <property type="entry name" value="MECDP_synthase_sf"/>
</dbReference>
<dbReference type="Pfam" id="PF02542">
    <property type="entry name" value="YgbB"/>
    <property type="match status" value="1"/>
</dbReference>
<dbReference type="Proteomes" id="UP000576152">
    <property type="component" value="Unassembled WGS sequence"/>
</dbReference>
<dbReference type="InterPro" id="IPR026596">
    <property type="entry name" value="IspD/F"/>
</dbReference>
<evidence type="ECO:0000256" key="10">
    <source>
        <dbReference type="ARBA" id="ARBA00022723"/>
    </source>
</evidence>
<evidence type="ECO:0000256" key="2">
    <source>
        <dbReference type="ARBA" id="ARBA00001282"/>
    </source>
</evidence>
<feature type="binding site" evidence="14">
    <location>
        <position position="270"/>
    </location>
    <ligand>
        <name>a divalent metal cation</name>
        <dbReference type="ChEBI" id="CHEBI:60240"/>
    </ligand>
</feature>
<comment type="caution">
    <text evidence="16">The sequence shown here is derived from an EMBL/GenBank/DDBJ whole genome shotgun (WGS) entry which is preliminary data.</text>
</comment>
<feature type="binding site" evidence="14">
    <location>
        <begin position="284"/>
        <end position="286"/>
    </location>
    <ligand>
        <name>4-CDP-2-C-methyl-D-erythritol 2-phosphate</name>
        <dbReference type="ChEBI" id="CHEBI:57919"/>
    </ligand>
</feature>
<evidence type="ECO:0000256" key="14">
    <source>
        <dbReference type="HAMAP-Rule" id="MF_01520"/>
    </source>
</evidence>
<evidence type="ECO:0000256" key="13">
    <source>
        <dbReference type="ARBA" id="ARBA00023268"/>
    </source>
</evidence>
<protein>
    <recommendedName>
        <fullName evidence="14">Bifunctional enzyme IspD/IspF</fullName>
    </recommendedName>
    <domain>
        <recommendedName>
            <fullName evidence="14">2-C-methyl-D-erythritol 4-phosphate cytidylyltransferase</fullName>
            <ecNumber evidence="14">2.7.7.60</ecNumber>
        </recommendedName>
        <alternativeName>
            <fullName evidence="14">4-diphosphocytidyl-2C-methyl-D-erythritol synthase</fullName>
        </alternativeName>
        <alternativeName>
            <fullName evidence="14">MEP cytidylyltransferase</fullName>
            <shortName evidence="14">MCT</shortName>
        </alternativeName>
    </domain>
    <domain>
        <recommendedName>
            <fullName evidence="14">2-C-methyl-D-erythritol 2,4-cyclodiphosphate synthase</fullName>
            <shortName evidence="14">MECDP-synthase</shortName>
            <shortName evidence="14">MECPP-synthase</shortName>
            <shortName evidence="14">MECPS</shortName>
            <ecNumber evidence="14">4.6.1.12</ecNumber>
        </recommendedName>
    </domain>
</protein>
<dbReference type="PANTHER" id="PTHR43181">
    <property type="entry name" value="2-C-METHYL-D-ERYTHRITOL 2,4-CYCLODIPHOSPHATE SYNTHASE, CHLOROPLASTIC"/>
    <property type="match status" value="1"/>
</dbReference>
<dbReference type="NCBIfam" id="TIGR00453">
    <property type="entry name" value="ispD"/>
    <property type="match status" value="1"/>
</dbReference>
<evidence type="ECO:0000313" key="17">
    <source>
        <dbReference type="Proteomes" id="UP000576152"/>
    </source>
</evidence>
<feature type="site" description="Transition state stabilizer" evidence="14">
    <location>
        <position position="24"/>
    </location>
</feature>
<feature type="site" description="Transition state stabilizer" evidence="14">
    <location>
        <position position="262"/>
    </location>
</feature>
<evidence type="ECO:0000313" key="16">
    <source>
        <dbReference type="EMBL" id="MBB3710686.1"/>
    </source>
</evidence>
<dbReference type="RefSeq" id="WP_343064575.1">
    <property type="nucleotide sequence ID" value="NZ_JACIBX010000001.1"/>
</dbReference>
<dbReference type="Gene3D" id="3.90.550.10">
    <property type="entry name" value="Spore Coat Polysaccharide Biosynthesis Protein SpsA, Chain A"/>
    <property type="match status" value="1"/>
</dbReference>
<reference evidence="16 17" key="1">
    <citation type="submission" date="2020-08" db="EMBL/GenBank/DDBJ databases">
        <title>Genomic Encyclopedia of Type Strains, Phase III (KMG-III): the genomes of soil and plant-associated and newly described type strains.</title>
        <authorList>
            <person name="Whitman W."/>
        </authorList>
    </citation>
    <scope>NUCLEOTIDE SEQUENCE [LARGE SCALE GENOMIC DNA]</scope>
    <source>
        <strain evidence="16 17">CECT 8572</strain>
    </source>
</reference>
<sequence>MSDSPAPANAGAAVIIVAAGRGRRAGGELPKQWRDLGGRKVLARTLDAFAGLGPICLVLHPDEIGRYPEIEAAADLVVPGGAERALSVRAGLEALADRPPARVLIHDAARPLVPRGVIEAVITALDHNLAAAPGLAVTDALWRVADGAVVDAPSREGLARAQTPQGFDFAAILAAHRAHDGPPAADDVAVARAAGLAVAVVAGHENNVKITGPEDFSRAERILGCDMDVRTGNGFDVHAFEPGESLWLCGVEIAHDRGLKGHSDADVGMHALTDAIYGAMAHGDIGQHFPPSDPQWKGARSEVFLSHAADLARVEGFAITHCDVTLICERPKIGPHAEKMRAELARIMQIEPGRVSVKATTSERLGFPGREEGIAAIATATLVKA</sequence>
<comment type="cofactor">
    <cofactor evidence="3 14">
        <name>a divalent metal cation</name>
        <dbReference type="ChEBI" id="CHEBI:60240"/>
    </cofactor>
</comment>
<evidence type="ECO:0000256" key="4">
    <source>
        <dbReference type="ARBA" id="ARBA00004709"/>
    </source>
</evidence>
<dbReference type="GO" id="GO:0050518">
    <property type="term" value="F:2-C-methyl-D-erythritol 4-phosphate cytidylyltransferase activity"/>
    <property type="evidence" value="ECO:0007669"/>
    <property type="project" value="UniProtKB-EC"/>
</dbReference>
<evidence type="ECO:0000259" key="15">
    <source>
        <dbReference type="Pfam" id="PF02542"/>
    </source>
</evidence>
<comment type="caution">
    <text evidence="14">Lacks conserved residue(s) required for the propagation of feature annotation.</text>
</comment>
<evidence type="ECO:0000256" key="6">
    <source>
        <dbReference type="ARBA" id="ARBA00008480"/>
    </source>
</evidence>
<feature type="binding site" evidence="14">
    <location>
        <position position="238"/>
    </location>
    <ligand>
        <name>a divalent metal cation</name>
        <dbReference type="ChEBI" id="CHEBI:60240"/>
    </ligand>
</feature>
<evidence type="ECO:0000256" key="9">
    <source>
        <dbReference type="ARBA" id="ARBA00022695"/>
    </source>
</evidence>
<comment type="similarity">
    <text evidence="14">In the C-terminal section; belongs to the IspF family.</text>
</comment>
<dbReference type="PANTHER" id="PTHR43181:SF1">
    <property type="entry name" value="2-C-METHYL-D-ERYTHRITOL 2,4-CYCLODIPHOSPHATE SYNTHASE, CHLOROPLASTIC"/>
    <property type="match status" value="1"/>
</dbReference>
<dbReference type="InterPro" id="IPR018294">
    <property type="entry name" value="ISPD_synthase_CS"/>
</dbReference>
<dbReference type="PROSITE" id="PS01295">
    <property type="entry name" value="ISPD"/>
    <property type="match status" value="1"/>
</dbReference>
<organism evidence="16 17">
    <name type="scientific">Limimaricola variabilis</name>
    <dbReference type="NCBI Taxonomy" id="1492771"/>
    <lineage>
        <taxon>Bacteria</taxon>
        <taxon>Pseudomonadati</taxon>
        <taxon>Pseudomonadota</taxon>
        <taxon>Alphaproteobacteria</taxon>
        <taxon>Rhodobacterales</taxon>
        <taxon>Paracoccaceae</taxon>
        <taxon>Limimaricola</taxon>
    </lineage>
</organism>
<dbReference type="InterPro" id="IPR020555">
    <property type="entry name" value="MECDP_synthase_CS"/>
</dbReference>
<name>A0ABR6HJF4_9RHOB</name>
<feature type="binding site" evidence="14">
    <location>
        <position position="370"/>
    </location>
    <ligand>
        <name>4-CDP-2-C-methyl-D-erythritol 2-phosphate</name>
        <dbReference type="ChEBI" id="CHEBI:57919"/>
    </ligand>
</feature>
<dbReference type="Gene3D" id="3.30.1330.50">
    <property type="entry name" value="2-C-methyl-D-erythritol 2,4-cyclodiphosphate synthase"/>
    <property type="match status" value="1"/>
</dbReference>
<keyword evidence="10 14" id="KW-0479">Metal-binding</keyword>
<accession>A0ABR6HJF4</accession>
<dbReference type="InterPro" id="IPR003526">
    <property type="entry name" value="MECDP_synthase"/>
</dbReference>
<dbReference type="HAMAP" id="MF_01520">
    <property type="entry name" value="IspDF"/>
    <property type="match status" value="1"/>
</dbReference>
<feature type="binding site" evidence="14">
    <location>
        <begin position="360"/>
        <end position="363"/>
    </location>
    <ligand>
        <name>4-CDP-2-C-methyl-D-erythritol 2-phosphate</name>
        <dbReference type="ChEBI" id="CHEBI:57919"/>
    </ligand>
</feature>
<dbReference type="EC" id="4.6.1.12" evidence="14"/>
<keyword evidence="11 14" id="KW-0414">Isoprene biosynthesis</keyword>
<comment type="pathway">
    <text evidence="5 14">Isoprenoid biosynthesis; isopentenyl diphosphate biosynthesis via DXP pathway; isopentenyl diphosphate from 1-deoxy-D-xylulose 5-phosphate: step 2/6.</text>
</comment>
<evidence type="ECO:0000256" key="7">
    <source>
        <dbReference type="ARBA" id="ARBA00009789"/>
    </source>
</evidence>
<comment type="function">
    <text evidence="14">Bifunctional enzyme that catalyzes the formation of 4-diphosphocytidyl-2-C-methyl-D-erythritol from CTP and 2-C-methyl-D-erythritol 4-phosphate (MEP) (IspD), and catalyzes the conversion of 4-diphosphocytidyl-2-C-methyl-D-erythritol 2-phosphate (CDP-ME2P) to 2-C-methyl-D-erythritol 2,4-cyclodiphosphate (ME-CPP) with a corresponding release of cytidine 5-monophosphate (CMP) (IspF).</text>
</comment>
<feature type="site" description="Positions MEP for the nucleophilic attack" evidence="14">
    <location>
        <position position="209"/>
    </location>
</feature>
<dbReference type="GO" id="GO:0008685">
    <property type="term" value="F:2-C-methyl-D-erythritol 2,4-cyclodiphosphate synthase activity"/>
    <property type="evidence" value="ECO:0007669"/>
    <property type="project" value="UniProtKB-EC"/>
</dbReference>